<sequence length="206" mass="22803">MYYGGNNHGSIVEIHEDWYIFYHRHTNGDAFNRQGCIERISFDEHGLISQVEMTSCGVNRGPLVGKGEYPAYLACNLFAKDDQMYTGGFGGGAWLDSRFPKITQDGRDGDEEVGYIANMVDSATAGFKYFNCDGIRQVTVKVRGYCNGEFEIKTAWDGPVLGTIPVHFTNEWKKYTADITVPDGKQALYLTYRGAGGASLASFTLA</sequence>
<dbReference type="CDD" id="cd04084">
    <property type="entry name" value="CBM6_xylanase-like"/>
    <property type="match status" value="1"/>
</dbReference>
<gene>
    <name evidence="1" type="ORF">PIL02S_06290</name>
</gene>
<name>A0A2W0CD52_9BACL</name>
<dbReference type="InterPro" id="IPR008979">
    <property type="entry name" value="Galactose-bd-like_sf"/>
</dbReference>
<dbReference type="InterPro" id="IPR023296">
    <property type="entry name" value="Glyco_hydro_beta-prop_sf"/>
</dbReference>
<proteinExistence type="predicted"/>
<keyword evidence="1" id="KW-0378">Hydrolase</keyword>
<dbReference type="AlphaFoldDB" id="A0A2W0CD52"/>
<reference evidence="1 2" key="1">
    <citation type="submission" date="2018-01" db="EMBL/GenBank/DDBJ databases">
        <title>Genome sequence of the PGP bacterium Paenibacillus illinoisensis E3.</title>
        <authorList>
            <person name="Rolli E."/>
            <person name="Marasco R."/>
            <person name="Bessem C."/>
            <person name="Michoud G."/>
            <person name="Gaiarsa S."/>
            <person name="Borin S."/>
            <person name="Daffonchio D."/>
        </authorList>
    </citation>
    <scope>NUCLEOTIDE SEQUENCE [LARGE SCALE GENOMIC DNA]</scope>
    <source>
        <strain evidence="1 2">E3</strain>
    </source>
</reference>
<dbReference type="EC" id="3.2.1.55" evidence="1"/>
<dbReference type="Gene3D" id="2.60.120.260">
    <property type="entry name" value="Galactose-binding domain-like"/>
    <property type="match status" value="1"/>
</dbReference>
<dbReference type="SUPFAM" id="SSF75005">
    <property type="entry name" value="Arabinanase/levansucrase/invertase"/>
    <property type="match status" value="1"/>
</dbReference>
<dbReference type="Gene3D" id="2.115.10.20">
    <property type="entry name" value="Glycosyl hydrolase domain, family 43"/>
    <property type="match status" value="1"/>
</dbReference>
<protein>
    <submittedName>
        <fullName evidence="1">Beta-xylosidase</fullName>
        <ecNumber evidence="1">3.2.1.55</ecNumber>
    </submittedName>
</protein>
<dbReference type="SUPFAM" id="SSF49785">
    <property type="entry name" value="Galactose-binding domain-like"/>
    <property type="match status" value="1"/>
</dbReference>
<accession>A0A2W0CD52</accession>
<dbReference type="EMBL" id="PRLG01000032">
    <property type="protein sequence ID" value="PYY25718.1"/>
    <property type="molecule type" value="Genomic_DNA"/>
</dbReference>
<dbReference type="GO" id="GO:0046556">
    <property type="term" value="F:alpha-L-arabinofuranosidase activity"/>
    <property type="evidence" value="ECO:0007669"/>
    <property type="project" value="UniProtKB-EC"/>
</dbReference>
<organism evidence="1 2">
    <name type="scientific">Paenibacillus illinoisensis</name>
    <dbReference type="NCBI Taxonomy" id="59845"/>
    <lineage>
        <taxon>Bacteria</taxon>
        <taxon>Bacillati</taxon>
        <taxon>Bacillota</taxon>
        <taxon>Bacilli</taxon>
        <taxon>Bacillales</taxon>
        <taxon>Paenibacillaceae</taxon>
        <taxon>Paenibacillus</taxon>
    </lineage>
</organism>
<dbReference type="Proteomes" id="UP000247459">
    <property type="component" value="Unassembled WGS sequence"/>
</dbReference>
<evidence type="ECO:0000313" key="1">
    <source>
        <dbReference type="EMBL" id="PYY25718.1"/>
    </source>
</evidence>
<comment type="caution">
    <text evidence="1">The sequence shown here is derived from an EMBL/GenBank/DDBJ whole genome shotgun (WGS) entry which is preliminary data.</text>
</comment>
<evidence type="ECO:0000313" key="2">
    <source>
        <dbReference type="Proteomes" id="UP000247459"/>
    </source>
</evidence>
<keyword evidence="1" id="KW-0326">Glycosidase</keyword>